<comment type="similarity">
    <text evidence="1 2">Belongs to the RNase T2 family.</text>
</comment>
<proteinExistence type="inferred from homology"/>
<dbReference type="PANTHER" id="PTHR11240:SF22">
    <property type="entry name" value="RIBONUCLEASE T2"/>
    <property type="match status" value="1"/>
</dbReference>
<dbReference type="InterPro" id="IPR018188">
    <property type="entry name" value="RNase_T2_His_AS_1"/>
</dbReference>
<dbReference type="GO" id="GO:0003723">
    <property type="term" value="F:RNA binding"/>
    <property type="evidence" value="ECO:0007669"/>
    <property type="project" value="InterPro"/>
</dbReference>
<gene>
    <name evidence="4" type="ORF">PtoMrB4_03290</name>
</gene>
<evidence type="ECO:0000313" key="4">
    <source>
        <dbReference type="EMBL" id="BCA26352.1"/>
    </source>
</evidence>
<dbReference type="InterPro" id="IPR036430">
    <property type="entry name" value="RNase_T2-like_sf"/>
</dbReference>
<dbReference type="Gene3D" id="3.90.730.10">
    <property type="entry name" value="Ribonuclease T2-like"/>
    <property type="match status" value="1"/>
</dbReference>
<sequence>MNAPLAALLTGLVGLWTLAAHAEPAQGGFVASQRCEAYQSIRKRSNPDGATLQPGQRYRVVEVNKRDYDWLRVRLPDNATPLRWVPVGCGQVEDLSLGARQGTGNAAQGEACNVPGQHDGYVLAATWQPGFCEHVAYKGRKPECDALASGDLQLNHLTLHGLWPNRQACGTRYGHCAGPALVLDESTRATLRPWMPNVGYGDDFSRYQWEKHGTCQTDMDANAYFRRAAELVAQLDATRAGQYIASNVGGAISQAAFYQKVSEEFGNPRAGNNFLLVCTRGGYLQEVRVSLPRALKPADSLVGVMDGQFAERRPGDRNACRDDRVLIEAPGL</sequence>
<evidence type="ECO:0000256" key="2">
    <source>
        <dbReference type="RuleBase" id="RU004328"/>
    </source>
</evidence>
<evidence type="ECO:0000256" key="1">
    <source>
        <dbReference type="ARBA" id="ARBA00007469"/>
    </source>
</evidence>
<organism evidence="4 5">
    <name type="scientific">Metapseudomonas otitidis</name>
    <dbReference type="NCBI Taxonomy" id="319939"/>
    <lineage>
        <taxon>Bacteria</taxon>
        <taxon>Pseudomonadati</taxon>
        <taxon>Pseudomonadota</taxon>
        <taxon>Gammaproteobacteria</taxon>
        <taxon>Pseudomonadales</taxon>
        <taxon>Pseudomonadaceae</taxon>
        <taxon>Metapseudomonas</taxon>
    </lineage>
</organism>
<protein>
    <submittedName>
        <fullName evidence="4">Ribonuclease T(2)</fullName>
    </submittedName>
</protein>
<dbReference type="SUPFAM" id="SSF55895">
    <property type="entry name" value="Ribonuclease Rh-like"/>
    <property type="match status" value="1"/>
</dbReference>
<dbReference type="PANTHER" id="PTHR11240">
    <property type="entry name" value="RIBONUCLEASE T2"/>
    <property type="match status" value="1"/>
</dbReference>
<keyword evidence="3" id="KW-0732">Signal</keyword>
<name>A0A679GBX8_9GAMM</name>
<feature type="chain" id="PRO_5025500490" evidence="3">
    <location>
        <begin position="23"/>
        <end position="332"/>
    </location>
</feature>
<dbReference type="GO" id="GO:0033897">
    <property type="term" value="F:ribonuclease T2 activity"/>
    <property type="evidence" value="ECO:0007669"/>
    <property type="project" value="InterPro"/>
</dbReference>
<evidence type="ECO:0000313" key="5">
    <source>
        <dbReference type="Proteomes" id="UP000501237"/>
    </source>
</evidence>
<dbReference type="InterPro" id="IPR033130">
    <property type="entry name" value="RNase_T2_His_AS_2"/>
</dbReference>
<feature type="signal peptide" evidence="3">
    <location>
        <begin position="1"/>
        <end position="22"/>
    </location>
</feature>
<dbReference type="AlphaFoldDB" id="A0A679GBX8"/>
<dbReference type="PROSITE" id="PS00531">
    <property type="entry name" value="RNASE_T2_2"/>
    <property type="match status" value="1"/>
</dbReference>
<dbReference type="GeneID" id="57395539"/>
<accession>A0A679GBX8</accession>
<dbReference type="PROSITE" id="PS00530">
    <property type="entry name" value="RNASE_T2_1"/>
    <property type="match status" value="1"/>
</dbReference>
<dbReference type="KEGG" id="poj:PtoMrB4_03290"/>
<dbReference type="InterPro" id="IPR001568">
    <property type="entry name" value="RNase_T2-like"/>
</dbReference>
<dbReference type="Pfam" id="PF00445">
    <property type="entry name" value="Ribonuclease_T2"/>
    <property type="match status" value="1"/>
</dbReference>
<dbReference type="EMBL" id="AP022642">
    <property type="protein sequence ID" value="BCA26352.1"/>
    <property type="molecule type" value="Genomic_DNA"/>
</dbReference>
<reference evidence="4 5" key="1">
    <citation type="journal article" date="2020" name="Microbiol. Resour. Announc.">
        <title>Complete genome sequence of Pseudomonas otitidis strain MrB4, isolated from Lake Biwa in Japan.</title>
        <authorList>
            <person name="Miyazaki K."/>
            <person name="Hase E."/>
            <person name="Maruya T."/>
        </authorList>
    </citation>
    <scope>NUCLEOTIDE SEQUENCE [LARGE SCALE GENOMIC DNA]</scope>
    <source>
        <strain evidence="4 5">MrB4</strain>
    </source>
</reference>
<evidence type="ECO:0000256" key="3">
    <source>
        <dbReference type="SAM" id="SignalP"/>
    </source>
</evidence>
<dbReference type="GO" id="GO:0006401">
    <property type="term" value="P:RNA catabolic process"/>
    <property type="evidence" value="ECO:0007669"/>
    <property type="project" value="UniProtKB-ARBA"/>
</dbReference>
<dbReference type="Proteomes" id="UP000501237">
    <property type="component" value="Chromosome"/>
</dbReference>
<dbReference type="RefSeq" id="WP_172432341.1">
    <property type="nucleotide sequence ID" value="NZ_AP022642.1"/>
</dbReference>